<dbReference type="InterPro" id="IPR026854">
    <property type="entry name" value="VPS13_N"/>
</dbReference>
<dbReference type="InterPro" id="IPR009543">
    <property type="entry name" value="VPS13_VAB"/>
</dbReference>
<dbReference type="OrthoDB" id="428159at2759"/>
<proteinExistence type="inferred from homology"/>
<protein>
    <recommendedName>
        <fullName evidence="4">Vacuolar protein sorting-associated protein</fullName>
    </recommendedName>
</protein>
<dbReference type="InterPro" id="IPR056748">
    <property type="entry name" value="VPS13-like_C"/>
</dbReference>
<keyword evidence="2 4" id="KW-0813">Transport</keyword>
<feature type="domain" description="Intermembrane lipid transfer protein VPS13-like C-terminal" evidence="7">
    <location>
        <begin position="2979"/>
        <end position="3084"/>
    </location>
</feature>
<comment type="function">
    <text evidence="4">Mediates the transfer of lipids between membranes at organelle contact sites. May play a role in mitochondrial lipid homeostasis.</text>
</comment>
<dbReference type="Proteomes" id="UP000769528">
    <property type="component" value="Unassembled WGS sequence"/>
</dbReference>
<evidence type="ECO:0000259" key="5">
    <source>
        <dbReference type="Pfam" id="PF12624"/>
    </source>
</evidence>
<dbReference type="Pfam" id="PF25037">
    <property type="entry name" value="VPS13_C"/>
    <property type="match status" value="1"/>
</dbReference>
<evidence type="ECO:0000256" key="3">
    <source>
        <dbReference type="ARBA" id="ARBA00023055"/>
    </source>
</evidence>
<gene>
    <name evidence="8" type="ORF">WICMUC_005742</name>
</gene>
<dbReference type="GO" id="GO:0005794">
    <property type="term" value="C:Golgi apparatus"/>
    <property type="evidence" value="ECO:0007669"/>
    <property type="project" value="UniProtKB-UniRule"/>
</dbReference>
<evidence type="ECO:0000259" key="6">
    <source>
        <dbReference type="Pfam" id="PF25036"/>
    </source>
</evidence>
<organism evidence="8 9">
    <name type="scientific">Wickerhamomyces mucosus</name>
    <dbReference type="NCBI Taxonomy" id="1378264"/>
    <lineage>
        <taxon>Eukaryota</taxon>
        <taxon>Fungi</taxon>
        <taxon>Dikarya</taxon>
        <taxon>Ascomycota</taxon>
        <taxon>Saccharomycotina</taxon>
        <taxon>Saccharomycetes</taxon>
        <taxon>Phaffomycetales</taxon>
        <taxon>Wickerhamomycetaceae</taxon>
        <taxon>Wickerhamomyces</taxon>
    </lineage>
</organism>
<dbReference type="Pfam" id="PF12624">
    <property type="entry name" value="VPS13_N"/>
    <property type="match status" value="1"/>
</dbReference>
<dbReference type="PANTHER" id="PTHR16166:SF93">
    <property type="entry name" value="INTERMEMBRANE LIPID TRANSFER PROTEIN VPS13"/>
    <property type="match status" value="1"/>
</dbReference>
<evidence type="ECO:0000313" key="8">
    <source>
        <dbReference type="EMBL" id="KAH3664357.1"/>
    </source>
</evidence>
<dbReference type="InterPro" id="IPR026847">
    <property type="entry name" value="VPS13"/>
</dbReference>
<dbReference type="GO" id="GO:0007005">
    <property type="term" value="P:mitochondrion organization"/>
    <property type="evidence" value="ECO:0007669"/>
    <property type="project" value="TreeGrafter"/>
</dbReference>
<feature type="domain" description="Chorein N-terminal" evidence="5">
    <location>
        <begin position="1"/>
        <end position="1655"/>
    </location>
</feature>
<evidence type="ECO:0000313" key="9">
    <source>
        <dbReference type="Proteomes" id="UP000769528"/>
    </source>
</evidence>
<sequence>MLESVVATILNKFLGNYVENFDPKQLNIGIWGGDVKLRNLRLRKESLDDLKLPIDVKFGHLGELTLKIPWSNLKAKPVKVSIEDVYLLAAPILSETYNQEDEIKRELALKLRKLVELEIKEKSNPNNSLSPEDAAKNENFAQSLITKIVDNLQFEIKRIHLRYEDMSNVFSDQPYSIGITLDELSAVSTDEQWNPTFISVSKSLTHKLLVLKSLCAYWNTKSYSIYSEDHNEILEKFKQSIIDEDNLSSYEEFTQFILRPVSGTGHLTVSKLGATDTQPHIKTEVFFEEFSVDLDSEQYKDALWTASKFHWYKKTHRFKKFRPQVPLKGNGEEWFRYAANSVLSEIHDKNYRWSWEFLKKRRDNRKAYIPLWKKRLLLPENQQQLANPAEAEELRLLEEELPYEDIKYFRSLAKSELRRELSEKSAAEIALKKVVESSKPKSGGWLSWWSSENQNEKSQDSIVFTDEQRGELYDAIEYDETRAISDAISVPRERVNFEINAQLRRGGFSIKSGPNRKELAKIIFDGCSLQHFQRQDSFLSKFTLQEFKVEDGTGTTLYKDFISVKSLDSDAKLQDSTKEPFFQAAFEHNPLDGSADSTLLAKLKSITIFYNVGLINEIVRFFKPPKVHLETINAIMDVAEATVEGITTQTRLGLEAIWEEHKTINAQLDLQAPLIIIPLDSNSWSSPCAVIDAGHISLGSDLADKDKSNEIRNLSPEEYAKVDVKDLDKLMYDKFNLHLQNTQVLIGPSIKSTIEQLNHSAKSSSLILEKLDFKILLELSILPGAANLAKIKANAHLPNLSAKINDYQYKIMMQLIDKSIPNFDVPDDDDEYSLPLNISQGKNSELTISGLVDHDTEYQNSFPKAKYSEAYDNQHMFELKFDIDKVELLLSKCTDGSSMAADEIVDLVAQRFKLDFQRSNSGNIHVGLTLGTFEIDDWVDKSAPIEFKKLVSSSNSTKSKNIFNLEYNRIKRIAKHADKDIEVFDQDVDLDLSELRVIVTRKSLLTILNFVLTTFTDPNPPETEADALRYNDSSQIDSSPQQIRVKVNLERIILILNDEGIKLATLQLSTAHFDVLLLPEKIKVYSKLGGLTLHDEINEGSVRDSVLRKLLSFDADEMAEFTYETYPNSASVEYQSKILFKAGSLRLNFVEEPLNKILDFLNKFQRMKLYFDLARIQAFDQVTIQNQNIAFDVKIKTPIIVFPHLVDFEPDLYDNLTVYLGQFYARNEYQREPRGLINKIECGLKSGKLNSLFHFGKNVQSLDIIDNFDIIFDIFHHENPIKKAKTVISGHLTEINADLTEFQLRYLYSLSQTIPNVFVYDEASLSEIEDAALNANKVIAPYATYGTGQEALSGLITNSADSTDPDSENIDFKFEIPYVSLSLHNNTRGISNLENTGISKFSLEKIGLTFFQKKNSHFISNFHIGALTVEDIRRMKNNQFTEIIPKAKEIEHQFSVDISTDGPADEKITVATLRVNSPKIIIALDYLFALKSFIDSSLNFSSKNNLLLKGASSDDAIKDLVPVNASTLSNKPNQVLVDGPARFGFTVNVIDTSLILLEDPTSISSEAVVFKIEQLLASSQNISSASVNNVGMFLCKMDQYETNRIRIIDDFSASISIDGRKSTNENLLTSIHISAEPLVIRVSLNDIRLAVSIFNKAVELSKQNGIIEEDELKDNGDEATYTTFTNEFKRKLTKYAPSIFSSLSGNDRVSHYYNEPEILIKAETLFADIEGMRLVVIGNINELPVLDMEVNPFQLSAKNWSSDFEADTTIESNINIYNYAKSAWESLIDPWPFSIHISKTQGEKSKLNVEMISKKLAELSLSSSSIALLSKLFYSISGEGEVKGRGAIKPYRIINETGYKVKIWSFKNSNQFATIEDGEDLSWEFEDWRQLRENLNTSTENDKLGVSLIGSKYDDLENISVTHEGEEVYILQPQLDGIHNRVSVEIKLGPDNVKVIALRSTITIVNDTQIPIVIKGKTQFTIPPNSQRSVPIDEVYDQSFCIKPNIKVPFDWSENNLFWRRLSKAGGTSVRCPSQDKNDSTSFYFQAEAKYDKNEPLTRLYPHMKITLSAPLEIENLLPYDINYRLYDRSSKRDWKNSLAKGRTSPVHVIKLEHFLLLSVQPVDTGFAKSDFAIINAPESTEFKRESNLCLKREDGQSLNLGLHYTSTENNGAGTKVIVYSPYVILNKTDRDIFVSQKYNVMHSLVSKEEEKEEDLQNFRSTKPGLFSYDEIGDVSSRALVRLDNSQWSKPISFETIGQVSQIDMPLRDNRSEANFGLSVKEGGGKYKLTKVVTIAPRYIVRNSLNEGIQILLVGSSDPLSIDSSKTAPLYNLPKIQQKQAQIRLLGGKSRWSAPFNIKDVGQIFLKVFKQEVGHILLKLTVLLEESSIFINVEDGGNHWPFSIRNFSNFEFLFYQKNPDLDENDQYSQSAFKNFKPIYYKIPPKSVMPYAWDYPAGIMKELVLMADGRERHIQLAEIGNLKPMKLSNDHSIVDFNVVADGPTQSLVISNYDQSLSLYKLHDSSTTSSASVNNSSKFKVVEEDSEITTQVIFKFEGIGVSLINTRLQELCYISARGLELRLNDSDLYQTASVKLKWIQIDNQLFGGIYPIILYPTVVPQSVKEMNSHPAFSGSISRVKDDSHGVLFIKYATLLLQEMSLEIDEDFLYALLDFLKLPGSAWEKSTQDVLCEDIIIAPEYSESFGGSDIYFEVLHIQPAQLNLSFVRTERVNVEDKTSGQNAISFFFNILTMAVGNVNDAPIRLNALLTENVRAPLPALIQNIETHYGQAFFSQIHKVIGSADLIGNPVGLFNNISSGVMDIFYEPYQGLVMNDRPQELGISVAKGGLSFLKKTVYGFSDSFAKVTGSIAKGLTAATLDKDFQERRRLNQRRNKPKHALYGLGNGATSFLDGFASGISGIALDPVQGASTGGTAGFFRGVGKGLIGLPTKTAIGIFDLANQVSEGIRNTTTAFDGGGLDKVRLPRYIGRDAIIKPYEERESQGQFWLKTSSGGRYINEDYLSHVVLPGGDMVLIVTYRLLLLVATSVCEIKWAIEFDDIRAITQENTGIKIGMVQAKQGPFIPIPDANSRKFIYNKIAIAVNDYNKHSQVIL</sequence>
<keyword evidence="4" id="KW-0333">Golgi apparatus</keyword>
<comment type="similarity">
    <text evidence="1 4">Belongs to the VPS13 family.</text>
</comment>
<dbReference type="Pfam" id="PF25036">
    <property type="entry name" value="VPS13_VAB"/>
    <property type="match status" value="1"/>
</dbReference>
<dbReference type="GO" id="GO:0006623">
    <property type="term" value="P:protein targeting to vacuole"/>
    <property type="evidence" value="ECO:0007669"/>
    <property type="project" value="TreeGrafter"/>
</dbReference>
<dbReference type="InterPro" id="IPR017148">
    <property type="entry name" value="VPS13_fungi"/>
</dbReference>
<feature type="domain" description="Vacuolar protein sorting-associated protein 13 VPS13 adaptor binding" evidence="6">
    <location>
        <begin position="1887"/>
        <end position="2457"/>
    </location>
</feature>
<reference evidence="8" key="2">
    <citation type="submission" date="2021-01" db="EMBL/GenBank/DDBJ databases">
        <authorList>
            <person name="Schikora-Tamarit M.A."/>
        </authorList>
    </citation>
    <scope>NUCLEOTIDE SEQUENCE</scope>
    <source>
        <strain evidence="8">CBS6341</strain>
    </source>
</reference>
<name>A0A9P8P344_9ASCO</name>
<reference evidence="8" key="1">
    <citation type="journal article" date="2021" name="Open Biol.">
        <title>Shared evolutionary footprints suggest mitochondrial oxidative damage underlies multiple complex I losses in fungi.</title>
        <authorList>
            <person name="Schikora-Tamarit M.A."/>
            <person name="Marcet-Houben M."/>
            <person name="Nosek J."/>
            <person name="Gabaldon T."/>
        </authorList>
    </citation>
    <scope>NUCLEOTIDE SEQUENCE</scope>
    <source>
        <strain evidence="8">CBS6341</strain>
    </source>
</reference>
<keyword evidence="3 4" id="KW-0445">Lipid transport</keyword>
<dbReference type="GO" id="GO:0045053">
    <property type="term" value="P:protein retention in Golgi apparatus"/>
    <property type="evidence" value="ECO:0007669"/>
    <property type="project" value="UniProtKB-UniRule"/>
</dbReference>
<evidence type="ECO:0000256" key="1">
    <source>
        <dbReference type="ARBA" id="ARBA00006545"/>
    </source>
</evidence>
<accession>A0A9P8P344</accession>
<dbReference type="GO" id="GO:0006869">
    <property type="term" value="P:lipid transport"/>
    <property type="evidence" value="ECO:0007669"/>
    <property type="project" value="UniProtKB-KW"/>
</dbReference>
<comment type="caution">
    <text evidence="8">The sequence shown here is derived from an EMBL/GenBank/DDBJ whole genome shotgun (WGS) entry which is preliminary data.</text>
</comment>
<dbReference type="PANTHER" id="PTHR16166">
    <property type="entry name" value="VACUOLAR PROTEIN SORTING-ASSOCIATED PROTEIN VPS13"/>
    <property type="match status" value="1"/>
</dbReference>
<keyword evidence="9" id="KW-1185">Reference proteome</keyword>
<evidence type="ECO:0000259" key="7">
    <source>
        <dbReference type="Pfam" id="PF25037"/>
    </source>
</evidence>
<dbReference type="PIRSF" id="PIRSF037235">
    <property type="entry name" value="VPS13_fungi"/>
    <property type="match status" value="1"/>
</dbReference>
<evidence type="ECO:0000256" key="2">
    <source>
        <dbReference type="ARBA" id="ARBA00022448"/>
    </source>
</evidence>
<evidence type="ECO:0000256" key="4">
    <source>
        <dbReference type="PIRNR" id="PIRNR037235"/>
    </source>
</evidence>
<dbReference type="GO" id="GO:0045324">
    <property type="term" value="P:late endosome to vacuole transport"/>
    <property type="evidence" value="ECO:0007669"/>
    <property type="project" value="UniProtKB-UniRule"/>
</dbReference>
<dbReference type="EMBL" id="JAEUBF010001473">
    <property type="protein sequence ID" value="KAH3664357.1"/>
    <property type="molecule type" value="Genomic_DNA"/>
</dbReference>